<dbReference type="InterPro" id="IPR000477">
    <property type="entry name" value="RT_dom"/>
</dbReference>
<accession>A0A6V7Q519</accession>
<dbReference type="SUPFAM" id="SSF56672">
    <property type="entry name" value="DNA/RNA polymerases"/>
    <property type="match status" value="1"/>
</dbReference>
<proteinExistence type="predicted"/>
<dbReference type="Pfam" id="PF00078">
    <property type="entry name" value="RVT_1"/>
    <property type="match status" value="1"/>
</dbReference>
<dbReference type="PANTHER" id="PTHR35046:SF9">
    <property type="entry name" value="RNA-DIRECTED DNA POLYMERASE"/>
    <property type="match status" value="1"/>
</dbReference>
<evidence type="ECO:0000313" key="3">
    <source>
        <dbReference type="EMBL" id="CAD1838143.1"/>
    </source>
</evidence>
<feature type="compositionally biased region" description="Polar residues" evidence="1">
    <location>
        <begin position="198"/>
        <end position="215"/>
    </location>
</feature>
<dbReference type="PANTHER" id="PTHR35046">
    <property type="entry name" value="ZINC KNUCKLE (CCHC-TYPE) FAMILY PROTEIN"/>
    <property type="match status" value="1"/>
</dbReference>
<reference evidence="3" key="1">
    <citation type="submission" date="2020-07" db="EMBL/GenBank/DDBJ databases">
        <authorList>
            <person name="Lin J."/>
        </authorList>
    </citation>
    <scope>NUCLEOTIDE SEQUENCE</scope>
</reference>
<gene>
    <name evidence="3" type="ORF">CB5_LOCUS21354</name>
</gene>
<dbReference type="CDD" id="cd01647">
    <property type="entry name" value="RT_LTR"/>
    <property type="match status" value="1"/>
</dbReference>
<evidence type="ECO:0000256" key="1">
    <source>
        <dbReference type="SAM" id="MobiDB-lite"/>
    </source>
</evidence>
<dbReference type="InterPro" id="IPR043502">
    <property type="entry name" value="DNA/RNA_pol_sf"/>
</dbReference>
<name>A0A6V7Q519_ANACO</name>
<dbReference type="CDD" id="cd00303">
    <property type="entry name" value="retropepsin_like"/>
    <property type="match status" value="1"/>
</dbReference>
<dbReference type="Gene3D" id="2.40.70.10">
    <property type="entry name" value="Acid Proteases"/>
    <property type="match status" value="1"/>
</dbReference>
<protein>
    <recommendedName>
        <fullName evidence="2">Reverse transcriptase domain-containing protein</fullName>
    </recommendedName>
</protein>
<evidence type="ECO:0000259" key="2">
    <source>
        <dbReference type="Pfam" id="PF00078"/>
    </source>
</evidence>
<dbReference type="EMBL" id="LR862133">
    <property type="protein sequence ID" value="CAD1838143.1"/>
    <property type="molecule type" value="Genomic_DNA"/>
</dbReference>
<dbReference type="AlphaFoldDB" id="A0A6V7Q519"/>
<feature type="region of interest" description="Disordered" evidence="1">
    <location>
        <begin position="195"/>
        <end position="215"/>
    </location>
</feature>
<dbReference type="InterPro" id="IPR021109">
    <property type="entry name" value="Peptidase_aspartic_dom_sf"/>
</dbReference>
<sequence length="405" mass="47038">MGHYSNKCPQKRNLMMKNDEDDFEEVVHETEYPSDEDENAYVDDLDDTIPLQVVRCVLTTKEDEDDWRRTAIFHTYTKCGDKVCKVVIDGGSCMNVVAKTTLDRMKLTPEPHPNPFRVAWVDKTTIPVTERCLVPLNFATYRDHVWCDILPMDVGHILLGRPWLYDHDVTHYSRQNTYSFTHDKKKIVLRPHRPKPIQYSTSQSNAHNGPTTSKENTLVEQTRPLHFLNKKQFCREASSAVVYALVVREVEKPSLEPDLPLNLRNLLSDYSDLTPDELPDELPPMRDIQHAIDLVPGSSLPNLPHYRMNLKEHGELKRQVEDLVRKGFIRESMSPFAVPALLTPKKDETWRMCIDSRAINKITIKYRFPIPRLDDMLDMMAGSIIFTKIDLRSEYHQIRIRQGDE</sequence>
<dbReference type="Gene3D" id="3.10.10.10">
    <property type="entry name" value="HIV Type 1 Reverse Transcriptase, subunit A, domain 1"/>
    <property type="match status" value="1"/>
</dbReference>
<organism evidence="3">
    <name type="scientific">Ananas comosus var. bracteatus</name>
    <name type="common">red pineapple</name>
    <dbReference type="NCBI Taxonomy" id="296719"/>
    <lineage>
        <taxon>Eukaryota</taxon>
        <taxon>Viridiplantae</taxon>
        <taxon>Streptophyta</taxon>
        <taxon>Embryophyta</taxon>
        <taxon>Tracheophyta</taxon>
        <taxon>Spermatophyta</taxon>
        <taxon>Magnoliopsida</taxon>
        <taxon>Liliopsida</taxon>
        <taxon>Poales</taxon>
        <taxon>Bromeliaceae</taxon>
        <taxon>Bromelioideae</taxon>
        <taxon>Ananas</taxon>
    </lineage>
</organism>
<feature type="domain" description="Reverse transcriptase" evidence="2">
    <location>
        <begin position="344"/>
        <end position="404"/>
    </location>
</feature>